<dbReference type="InterPro" id="IPR040976">
    <property type="entry name" value="Pkinase_fungal"/>
</dbReference>
<comment type="caution">
    <text evidence="2">The sequence shown here is derived from an EMBL/GenBank/DDBJ whole genome shotgun (WGS) entry which is preliminary data.</text>
</comment>
<name>A0ABR3IYM8_9AGAR</name>
<organism evidence="2 3">
    <name type="scientific">Hohenbuehelia grisea</name>
    <dbReference type="NCBI Taxonomy" id="104357"/>
    <lineage>
        <taxon>Eukaryota</taxon>
        <taxon>Fungi</taxon>
        <taxon>Dikarya</taxon>
        <taxon>Basidiomycota</taxon>
        <taxon>Agaricomycotina</taxon>
        <taxon>Agaricomycetes</taxon>
        <taxon>Agaricomycetidae</taxon>
        <taxon>Agaricales</taxon>
        <taxon>Pleurotineae</taxon>
        <taxon>Pleurotaceae</taxon>
        <taxon>Hohenbuehelia</taxon>
    </lineage>
</organism>
<reference evidence="3" key="1">
    <citation type="submission" date="2024-06" db="EMBL/GenBank/DDBJ databases">
        <title>Multi-omics analyses provide insights into the biosynthesis of the anticancer antibiotic pleurotin in Hohenbuehelia grisea.</title>
        <authorList>
            <person name="Weaver J.A."/>
            <person name="Alberti F."/>
        </authorList>
    </citation>
    <scope>NUCLEOTIDE SEQUENCE [LARGE SCALE GENOMIC DNA]</scope>
    <source>
        <strain evidence="3">T-177</strain>
    </source>
</reference>
<dbReference type="Pfam" id="PF17667">
    <property type="entry name" value="Pkinase_fungal"/>
    <property type="match status" value="1"/>
</dbReference>
<proteinExistence type="predicted"/>
<dbReference type="Proteomes" id="UP001556367">
    <property type="component" value="Unassembled WGS sequence"/>
</dbReference>
<dbReference type="EMBL" id="JASNQZ010000014">
    <property type="protein sequence ID" value="KAL0948326.1"/>
    <property type="molecule type" value="Genomic_DNA"/>
</dbReference>
<gene>
    <name evidence="2" type="ORF">HGRIS_010914</name>
</gene>
<protein>
    <recommendedName>
        <fullName evidence="1">Fungal-type protein kinase domain-containing protein</fullName>
    </recommendedName>
</protein>
<evidence type="ECO:0000259" key="1">
    <source>
        <dbReference type="Pfam" id="PF17667"/>
    </source>
</evidence>
<keyword evidence="3" id="KW-1185">Reference proteome</keyword>
<evidence type="ECO:0000313" key="3">
    <source>
        <dbReference type="Proteomes" id="UP001556367"/>
    </source>
</evidence>
<accession>A0ABR3IYM8</accession>
<sequence length="537" mass="60511">MREYPGFCQDYLRLGALAKHDKTHMEAITQSSDAKNLCDQYMQSRQSRDTGSLHVNDNLVNLLNYFSEKIHDEIPPHGNAKKIVFVACNGVTMLNHHPKYADIKFTPDIVAILETTKVQYDQQDCASIAWHHLLSTIEEIESKSASSQGGTYLTYACQARPDVAAMYGVSFAPTGYTILYNDPVDVVASTEIDVNDLLPLASYVFALYNLTPGAHQIRDTSITLASRLSEEPRWTITFKNVTYRDCYVRFVGSPHGRQTWIAVCEEPLAVIKDSWWSDTRNWNEGELFNVLHEKGGVPGWVQIRSEGQVPLECHSDASNPTYLSTFCTGTHSVRKFKKRIVMSTFGEHLSRCGNVLKFLTAMYDVLEAHRFAVIHRNILHRDISMDILVHPKGVDPEPMAGPRPKFIHEIVDGVEHAPPVAVLCDLDNGCELDRSKAKTPAFLKRKTTRISEGAHWRFSRVGTPMYAARGICEAGLLRNYIYESMPPIPEAIQARYLAAHTCVRPSITNPVFARWRRYFPWLNTTGRAGTIHLATAV</sequence>
<feature type="domain" description="Fungal-type protein kinase" evidence="1">
    <location>
        <begin position="260"/>
        <end position="437"/>
    </location>
</feature>
<evidence type="ECO:0000313" key="2">
    <source>
        <dbReference type="EMBL" id="KAL0948326.1"/>
    </source>
</evidence>